<dbReference type="Pfam" id="PF08113">
    <property type="entry name" value="CoxIIa"/>
    <property type="match status" value="1"/>
</dbReference>
<evidence type="ECO:0000313" key="3">
    <source>
        <dbReference type="EMBL" id="QBP42606.1"/>
    </source>
</evidence>
<reference evidence="3 4" key="1">
    <citation type="submission" date="2019-03" db="EMBL/GenBank/DDBJ databases">
        <title>Complete genome sequence of Paenisporosarcina antarctica CGMCC 1.6503T.</title>
        <authorList>
            <person name="Rong J.-C."/>
            <person name="Chi N.-Y."/>
            <person name="Zhang Q.-F."/>
        </authorList>
    </citation>
    <scope>NUCLEOTIDE SEQUENCE [LARGE SCALE GENOMIC DNA]</scope>
    <source>
        <strain evidence="3 4">CGMCC 1.6503</strain>
    </source>
</reference>
<keyword evidence="2" id="KW-0472">Membrane</keyword>
<evidence type="ECO:0000256" key="1">
    <source>
        <dbReference type="SAM" id="MobiDB-lite"/>
    </source>
</evidence>
<dbReference type="OrthoDB" id="2916159at2"/>
<accession>A0A4P7A3K2</accession>
<proteinExistence type="predicted"/>
<dbReference type="AlphaFoldDB" id="A0A4P7A3K2"/>
<keyword evidence="4" id="KW-1185">Reference proteome</keyword>
<gene>
    <name evidence="3" type="ORF">E2636_16275</name>
</gene>
<name>A0A4P7A3K2_9BACL</name>
<feature type="compositionally biased region" description="Basic and acidic residues" evidence="1">
    <location>
        <begin position="8"/>
        <end position="17"/>
    </location>
</feature>
<dbReference type="KEGG" id="panc:E2636_16275"/>
<evidence type="ECO:0000256" key="2">
    <source>
        <dbReference type="SAM" id="Phobius"/>
    </source>
</evidence>
<keyword evidence="2" id="KW-0812">Transmembrane</keyword>
<feature type="transmembrane region" description="Helical" evidence="2">
    <location>
        <begin position="21"/>
        <end position="47"/>
    </location>
</feature>
<protein>
    <submittedName>
        <fullName evidence="3">Cytochrome c oxidase subunit 2A</fullName>
    </submittedName>
</protein>
<dbReference type="InterPro" id="IPR012538">
    <property type="entry name" value="Cyt_c_oxidase_su2a"/>
</dbReference>
<keyword evidence="2" id="KW-1133">Transmembrane helix</keyword>
<sequence length="50" mass="5731">MMTVGQFSKEKKSKSEEENSLWGTLVSVGFVSTVIIVMWIGVFWLFMSRV</sequence>
<dbReference type="Proteomes" id="UP000294292">
    <property type="component" value="Chromosome"/>
</dbReference>
<organism evidence="3 4">
    <name type="scientific">Paenisporosarcina antarctica</name>
    <dbReference type="NCBI Taxonomy" id="417367"/>
    <lineage>
        <taxon>Bacteria</taxon>
        <taxon>Bacillati</taxon>
        <taxon>Bacillota</taxon>
        <taxon>Bacilli</taxon>
        <taxon>Bacillales</taxon>
        <taxon>Caryophanaceae</taxon>
        <taxon>Paenisporosarcina</taxon>
    </lineage>
</organism>
<dbReference type="EMBL" id="CP038015">
    <property type="protein sequence ID" value="QBP42606.1"/>
    <property type="molecule type" value="Genomic_DNA"/>
</dbReference>
<evidence type="ECO:0000313" key="4">
    <source>
        <dbReference type="Proteomes" id="UP000294292"/>
    </source>
</evidence>
<feature type="region of interest" description="Disordered" evidence="1">
    <location>
        <begin position="1"/>
        <end position="20"/>
    </location>
</feature>